<dbReference type="SUPFAM" id="SSF81383">
    <property type="entry name" value="F-box domain"/>
    <property type="match status" value="1"/>
</dbReference>
<dbReference type="OrthoDB" id="10258786at2759"/>
<dbReference type="InterPro" id="IPR035948">
    <property type="entry name" value="YwqG-like_sf"/>
</dbReference>
<reference evidence="3 4" key="1">
    <citation type="journal article" date="2010" name="Cell">
        <title>The genome of Naegleria gruberi illuminates early eukaryotic versatility.</title>
        <authorList>
            <person name="Fritz-Laylin L.K."/>
            <person name="Prochnik S.E."/>
            <person name="Ginger M.L."/>
            <person name="Dacks J.B."/>
            <person name="Carpenter M.L."/>
            <person name="Field M.C."/>
            <person name="Kuo A."/>
            <person name="Paredez A."/>
            <person name="Chapman J."/>
            <person name="Pham J."/>
            <person name="Shu S."/>
            <person name="Neupane R."/>
            <person name="Cipriano M."/>
            <person name="Mancuso J."/>
            <person name="Tu H."/>
            <person name="Salamov A."/>
            <person name="Lindquist E."/>
            <person name="Shapiro H."/>
            <person name="Lucas S."/>
            <person name="Grigoriev I.V."/>
            <person name="Cande W.Z."/>
            <person name="Fulton C."/>
            <person name="Rokhsar D.S."/>
            <person name="Dawson S.C."/>
        </authorList>
    </citation>
    <scope>NUCLEOTIDE SEQUENCE [LARGE SCALE GENOMIC DNA]</scope>
    <source>
        <strain evidence="3 4">NEG-M</strain>
    </source>
</reference>
<dbReference type="InterPro" id="IPR001810">
    <property type="entry name" value="F-box_dom"/>
</dbReference>
<dbReference type="VEuPathDB" id="AmoebaDB:NAEGRDRAFT_82213"/>
<dbReference type="Proteomes" id="UP000006671">
    <property type="component" value="Unassembled WGS sequence"/>
</dbReference>
<dbReference type="GeneID" id="8862536"/>
<feature type="domain" description="F-box" evidence="2">
    <location>
        <begin position="363"/>
        <end position="409"/>
    </location>
</feature>
<dbReference type="OMA" id="DITELFC"/>
<dbReference type="KEGG" id="ngr:NAEGRDRAFT_82213"/>
<dbReference type="InParanoid" id="D2W376"/>
<feature type="compositionally biased region" description="Acidic residues" evidence="1">
    <location>
        <begin position="9"/>
        <end position="53"/>
    </location>
</feature>
<dbReference type="Gene3D" id="2.30.320.10">
    <property type="entry name" value="YwqG-like"/>
    <property type="match status" value="1"/>
</dbReference>
<sequence>MTKIRELDDQGVEIPVEDDSDDWVDEEEEDNEDDWEDDDSDEEEEDGEDDDDELGADITELFCFSESFNPNEYIERIKSRGGLVVEHPEDFLRVCLFDNESDLTNEDEKKAFAMLTKRKTREDCFQLLSEEEKKYISHISDDYTVVIITSKEDYQKKTPTCQLASFLIDYTQIMVGSIVNSNFLDIYLENPSKNVDDIIYSESNDCSIGIPFQTNHPVFLLSTSEEKMQEMRQYFSEKDVPIMSREVYDFQPITLSDCTIVMNEEFFSRDPKSLTLEEIDILQFYVHTNGITFERAKELFEECKDISSADYDYCEEMLKKMNIFQQVYNFSTINKRRFRRRILDEAKSKEFTEHLKELPIYFNDLIENIPNEIIYHILPYLPVHELLQFRLLSHVANLICLQDFLWKDVCSSTCKNHHFLKPLLSNEKIFNLPYMLIYRNHIQPLIIDYKQIKKEMFLENLAEEKVFKQFITPALFIDTCVSEDSSVPIGTTKMSGEPDLPKGFDSQRIVNLTLLLQLNIEENKDSDLFGLAYQVFKQKSSMFPTTGILFIFCNSDDELSPSKVFHYVGSTDNLERLKRSANDSRFCFTVKFYEALSLCNDSQNLFAKDIDEYEKQLNKGDDDKSEKLSQSLHAPFLTSEPHKLFGALPVLYDDEWYDENDDASSSGSESEDDYEEDPYFYIDLNQFATPLIQLSEDSKTQENNILESSVDVESAFLLAGSGEGVAVDKDCTWKEIMSLEDGSKLFELQNHFTSCFSYQPGTKMYKKYNHLVKQMKKQAKKSRHEH</sequence>
<evidence type="ECO:0000313" key="3">
    <source>
        <dbReference type="EMBL" id="EFC36440.1"/>
    </source>
</evidence>
<keyword evidence="4" id="KW-1185">Reference proteome</keyword>
<proteinExistence type="predicted"/>
<accession>D2W376</accession>
<dbReference type="SUPFAM" id="SSF103032">
    <property type="entry name" value="Hypothetical protein YwqG"/>
    <property type="match status" value="1"/>
</dbReference>
<dbReference type="RefSeq" id="XP_002669184.1">
    <property type="nucleotide sequence ID" value="XM_002669138.1"/>
</dbReference>
<dbReference type="Gene3D" id="1.20.1280.50">
    <property type="match status" value="1"/>
</dbReference>
<dbReference type="AlphaFoldDB" id="D2W376"/>
<dbReference type="PROSITE" id="PS50181">
    <property type="entry name" value="FBOX"/>
    <property type="match status" value="1"/>
</dbReference>
<dbReference type="InterPro" id="IPR036047">
    <property type="entry name" value="F-box-like_dom_sf"/>
</dbReference>
<dbReference type="EMBL" id="GG738930">
    <property type="protein sequence ID" value="EFC36440.1"/>
    <property type="molecule type" value="Genomic_DNA"/>
</dbReference>
<protein>
    <recommendedName>
        <fullName evidence="2">F-box domain-containing protein</fullName>
    </recommendedName>
</protein>
<gene>
    <name evidence="3" type="ORF">NAEGRDRAFT_82213</name>
</gene>
<name>D2W376_NAEGR</name>
<dbReference type="Pfam" id="PF12937">
    <property type="entry name" value="F-box-like"/>
    <property type="match status" value="1"/>
</dbReference>
<evidence type="ECO:0000259" key="2">
    <source>
        <dbReference type="PROSITE" id="PS50181"/>
    </source>
</evidence>
<organism evidence="4">
    <name type="scientific">Naegleria gruberi</name>
    <name type="common">Amoeba</name>
    <dbReference type="NCBI Taxonomy" id="5762"/>
    <lineage>
        <taxon>Eukaryota</taxon>
        <taxon>Discoba</taxon>
        <taxon>Heterolobosea</taxon>
        <taxon>Tetramitia</taxon>
        <taxon>Eutetramitia</taxon>
        <taxon>Vahlkampfiidae</taxon>
        <taxon>Naegleria</taxon>
    </lineage>
</organism>
<evidence type="ECO:0000313" key="4">
    <source>
        <dbReference type="Proteomes" id="UP000006671"/>
    </source>
</evidence>
<feature type="region of interest" description="Disordered" evidence="1">
    <location>
        <begin position="1"/>
        <end position="53"/>
    </location>
</feature>
<evidence type="ECO:0000256" key="1">
    <source>
        <dbReference type="SAM" id="MobiDB-lite"/>
    </source>
</evidence>